<organism evidence="1 2">
    <name type="scientific">Planotetraspora thailandica</name>
    <dbReference type="NCBI Taxonomy" id="487172"/>
    <lineage>
        <taxon>Bacteria</taxon>
        <taxon>Bacillati</taxon>
        <taxon>Actinomycetota</taxon>
        <taxon>Actinomycetes</taxon>
        <taxon>Streptosporangiales</taxon>
        <taxon>Streptosporangiaceae</taxon>
        <taxon>Planotetraspora</taxon>
    </lineage>
</organism>
<evidence type="ECO:0000313" key="2">
    <source>
        <dbReference type="Proteomes" id="UP000605992"/>
    </source>
</evidence>
<name>A0A8J3XTP5_9ACTN</name>
<sequence length="181" mass="18688">MILGLDSGSRTVAEAEHLLHTVVEALGLPEDTVGCTHFVRTDTPHVACSLTVSGRVDLDALPAGVSASLGESRTGSGADGAALAAEEHESRAGGRVVLFPGRDALVGTLTVGEMLERSVIDQVLVLAHAEPPSGDMTVATNDHVRPVWQNGLMTLLTMPAVGGRLMPAEVPNPTPCCADHS</sequence>
<reference evidence="1" key="1">
    <citation type="submission" date="2021-01" db="EMBL/GenBank/DDBJ databases">
        <title>Whole genome shotgun sequence of Planotetraspora thailandica NBRC 104271.</title>
        <authorList>
            <person name="Komaki H."/>
            <person name="Tamura T."/>
        </authorList>
    </citation>
    <scope>NUCLEOTIDE SEQUENCE</scope>
    <source>
        <strain evidence="1">NBRC 104271</strain>
    </source>
</reference>
<dbReference type="AlphaFoldDB" id="A0A8J3XTP5"/>
<dbReference type="EMBL" id="BOOR01000005">
    <property type="protein sequence ID" value="GII52340.1"/>
    <property type="molecule type" value="Genomic_DNA"/>
</dbReference>
<accession>A0A8J3XTP5</accession>
<evidence type="ECO:0000313" key="1">
    <source>
        <dbReference type="EMBL" id="GII52340.1"/>
    </source>
</evidence>
<gene>
    <name evidence="1" type="ORF">Pth03_07290</name>
</gene>
<comment type="caution">
    <text evidence="1">The sequence shown here is derived from an EMBL/GenBank/DDBJ whole genome shotgun (WGS) entry which is preliminary data.</text>
</comment>
<proteinExistence type="predicted"/>
<keyword evidence="2" id="KW-1185">Reference proteome</keyword>
<protein>
    <submittedName>
        <fullName evidence="1">Uncharacterized protein</fullName>
    </submittedName>
</protein>
<dbReference type="RefSeq" id="WP_203942639.1">
    <property type="nucleotide sequence ID" value="NZ_BOOR01000005.1"/>
</dbReference>
<dbReference type="Proteomes" id="UP000605992">
    <property type="component" value="Unassembled WGS sequence"/>
</dbReference>